<keyword evidence="3" id="KW-1003">Cell membrane</keyword>
<name>A0A6F8VD16_9PROT</name>
<evidence type="ECO:0000256" key="7">
    <source>
        <dbReference type="SAM" id="Phobius"/>
    </source>
</evidence>
<feature type="transmembrane region" description="Helical" evidence="7">
    <location>
        <begin position="71"/>
        <end position="102"/>
    </location>
</feature>
<evidence type="ECO:0000256" key="3">
    <source>
        <dbReference type="ARBA" id="ARBA00022475"/>
    </source>
</evidence>
<comment type="subcellular location">
    <subcellularLocation>
        <location evidence="1">Cell membrane</location>
        <topology evidence="1">Multi-pass membrane protein</topology>
    </subcellularLocation>
</comment>
<keyword evidence="4 7" id="KW-0812">Transmembrane</keyword>
<keyword evidence="5 7" id="KW-1133">Transmembrane helix</keyword>
<feature type="transmembrane region" description="Helical" evidence="7">
    <location>
        <begin position="183"/>
        <end position="205"/>
    </location>
</feature>
<organism evidence="8 9">
    <name type="scientific">Sulfurimicrobium lacus</name>
    <dbReference type="NCBI Taxonomy" id="2715678"/>
    <lineage>
        <taxon>Bacteria</taxon>
        <taxon>Pseudomonadati</taxon>
        <taxon>Pseudomonadota</taxon>
        <taxon>Betaproteobacteria</taxon>
        <taxon>Nitrosomonadales</taxon>
        <taxon>Sulfuricellaceae</taxon>
        <taxon>Sulfurimicrobium</taxon>
    </lineage>
</organism>
<reference evidence="9" key="1">
    <citation type="submission" date="2020-03" db="EMBL/GenBank/DDBJ databases">
        <title>Complete genome sequence of sulfur-oxidizing bacterium skT11.</title>
        <authorList>
            <person name="Kanda M."/>
            <person name="Kojima H."/>
            <person name="Fukui M."/>
        </authorList>
    </citation>
    <scope>NUCLEOTIDE SEQUENCE [LARGE SCALE GENOMIC DNA]</scope>
    <source>
        <strain evidence="9">skT11</strain>
    </source>
</reference>
<evidence type="ECO:0000313" key="8">
    <source>
        <dbReference type="EMBL" id="BCB26655.1"/>
    </source>
</evidence>
<dbReference type="Pfam" id="PF01891">
    <property type="entry name" value="CbiM"/>
    <property type="match status" value="1"/>
</dbReference>
<keyword evidence="2" id="KW-0813">Transport</keyword>
<dbReference type="Proteomes" id="UP000502260">
    <property type="component" value="Chromosome"/>
</dbReference>
<dbReference type="AlphaFoldDB" id="A0A6F8VD16"/>
<dbReference type="GO" id="GO:0000041">
    <property type="term" value="P:transition metal ion transport"/>
    <property type="evidence" value="ECO:0007669"/>
    <property type="project" value="InterPro"/>
</dbReference>
<keyword evidence="6 7" id="KW-0472">Membrane</keyword>
<dbReference type="EMBL" id="AP022853">
    <property type="protein sequence ID" value="BCB26655.1"/>
    <property type="molecule type" value="Genomic_DNA"/>
</dbReference>
<dbReference type="RefSeq" id="WP_173062814.1">
    <property type="nucleotide sequence ID" value="NZ_AP022853.1"/>
</dbReference>
<evidence type="ECO:0000256" key="6">
    <source>
        <dbReference type="ARBA" id="ARBA00023136"/>
    </source>
</evidence>
<dbReference type="Gene3D" id="1.10.1760.20">
    <property type="match status" value="1"/>
</dbReference>
<proteinExistence type="predicted"/>
<evidence type="ECO:0000256" key="5">
    <source>
        <dbReference type="ARBA" id="ARBA00022989"/>
    </source>
</evidence>
<gene>
    <name evidence="8" type="ORF">SKTS_15410</name>
</gene>
<keyword evidence="9" id="KW-1185">Reference proteome</keyword>
<dbReference type="InterPro" id="IPR002751">
    <property type="entry name" value="CbiM/NikMN"/>
</dbReference>
<evidence type="ECO:0000256" key="4">
    <source>
        <dbReference type="ARBA" id="ARBA00022692"/>
    </source>
</evidence>
<evidence type="ECO:0000256" key="1">
    <source>
        <dbReference type="ARBA" id="ARBA00004651"/>
    </source>
</evidence>
<evidence type="ECO:0000313" key="9">
    <source>
        <dbReference type="Proteomes" id="UP000502260"/>
    </source>
</evidence>
<accession>A0A6F8VD16</accession>
<feature type="transmembrane region" description="Helical" evidence="7">
    <location>
        <begin position="12"/>
        <end position="30"/>
    </location>
</feature>
<dbReference type="PANTHER" id="PTHR34229:SF1">
    <property type="entry name" value="METAL TRANSPORT PROTEIN HI_1621-RELATED"/>
    <property type="match status" value="1"/>
</dbReference>
<feature type="transmembrane region" description="Helical" evidence="7">
    <location>
        <begin position="138"/>
        <end position="171"/>
    </location>
</feature>
<evidence type="ECO:0000256" key="2">
    <source>
        <dbReference type="ARBA" id="ARBA00022448"/>
    </source>
</evidence>
<feature type="transmembrane region" description="Helical" evidence="7">
    <location>
        <begin position="108"/>
        <end position="126"/>
    </location>
</feature>
<protein>
    <submittedName>
        <fullName evidence="8">Uncharacterized protein</fullName>
    </submittedName>
</protein>
<sequence length="222" mass="24737">MNLPDHLLPAAWYWFAYALYAVVLGGALYAAPWRRLRDNEQLHLWLGTCVSLMLMWSYLKTGIKPGLNFHVLGATLFTLMFGPYLAIVGLSVVLLGVTYFGYSGWESFPANALLMGALPVAVSYAIYRLADGKLPNHFFVYIFINAFLGGALAMTVVGLAVTGMFALSGAYSTDYLISNYLPYYLLMAWSEAVLTGMLATLMVVYKPEWVSTFDDARYIRNK</sequence>
<feature type="transmembrane region" description="Helical" evidence="7">
    <location>
        <begin position="42"/>
        <end position="59"/>
    </location>
</feature>
<dbReference type="GO" id="GO:0005886">
    <property type="term" value="C:plasma membrane"/>
    <property type="evidence" value="ECO:0007669"/>
    <property type="project" value="UniProtKB-SubCell"/>
</dbReference>
<dbReference type="PANTHER" id="PTHR34229">
    <property type="entry name" value="METAL TRANSPORT PROTEIN HI_1621-RELATED"/>
    <property type="match status" value="1"/>
</dbReference>
<dbReference type="KEGG" id="slac:SKTS_15410"/>